<evidence type="ECO:0000313" key="1">
    <source>
        <dbReference type="EMBL" id="WMV42032.1"/>
    </source>
</evidence>
<organism evidence="1 2">
    <name type="scientific">Solanum verrucosum</name>
    <dbReference type="NCBI Taxonomy" id="315347"/>
    <lineage>
        <taxon>Eukaryota</taxon>
        <taxon>Viridiplantae</taxon>
        <taxon>Streptophyta</taxon>
        <taxon>Embryophyta</taxon>
        <taxon>Tracheophyta</taxon>
        <taxon>Spermatophyta</taxon>
        <taxon>Magnoliopsida</taxon>
        <taxon>eudicotyledons</taxon>
        <taxon>Gunneridae</taxon>
        <taxon>Pentapetalae</taxon>
        <taxon>asterids</taxon>
        <taxon>lamiids</taxon>
        <taxon>Solanales</taxon>
        <taxon>Solanaceae</taxon>
        <taxon>Solanoideae</taxon>
        <taxon>Solaneae</taxon>
        <taxon>Solanum</taxon>
    </lineage>
</organism>
<sequence>MGSVTHVEDDKNELVRDLHILARLGVKFVDSKEGGIVVHNGSESFFLSGMKSKKYLDAILLLLKEMVLKKFVVVFSQGGDGVL</sequence>
<dbReference type="AlphaFoldDB" id="A0AAF0ZK96"/>
<protein>
    <submittedName>
        <fullName evidence="1">Uncharacterized protein</fullName>
    </submittedName>
</protein>
<evidence type="ECO:0000313" key="2">
    <source>
        <dbReference type="Proteomes" id="UP001234989"/>
    </source>
</evidence>
<proteinExistence type="predicted"/>
<reference evidence="1" key="1">
    <citation type="submission" date="2023-08" db="EMBL/GenBank/DDBJ databases">
        <title>A de novo genome assembly of Solanum verrucosum Schlechtendal, a Mexican diploid species geographically isolated from the other diploid A-genome species in potato relatives.</title>
        <authorList>
            <person name="Hosaka K."/>
        </authorList>
    </citation>
    <scope>NUCLEOTIDE SEQUENCE</scope>
    <source>
        <tissue evidence="1">Young leaves</tissue>
    </source>
</reference>
<keyword evidence="2" id="KW-1185">Reference proteome</keyword>
<dbReference type="Proteomes" id="UP001234989">
    <property type="component" value="Chromosome 8"/>
</dbReference>
<name>A0AAF0ZK96_SOLVR</name>
<gene>
    <name evidence="1" type="ORF">MTR67_035417</name>
</gene>
<accession>A0AAF0ZK96</accession>
<dbReference type="EMBL" id="CP133619">
    <property type="protein sequence ID" value="WMV42032.1"/>
    <property type="molecule type" value="Genomic_DNA"/>
</dbReference>